<dbReference type="InterPro" id="IPR010744">
    <property type="entry name" value="Phage_CI_N"/>
</dbReference>
<dbReference type="AlphaFoldDB" id="A0A915TZW1"/>
<dbReference type="GO" id="GO:0045892">
    <property type="term" value="P:negative regulation of DNA-templated transcription"/>
    <property type="evidence" value="ECO:0007669"/>
    <property type="project" value="InterPro"/>
</dbReference>
<feature type="domain" description="Bacteriophage CI repressor N-terminal" evidence="1">
    <location>
        <begin position="8"/>
        <end position="68"/>
    </location>
</feature>
<gene>
    <name evidence="2" type="ORF">GF1_11990</name>
</gene>
<evidence type="ECO:0000313" key="3">
    <source>
        <dbReference type="Proteomes" id="UP001063350"/>
    </source>
</evidence>
<proteinExistence type="predicted"/>
<evidence type="ECO:0000259" key="1">
    <source>
        <dbReference type="Pfam" id="PF07022"/>
    </source>
</evidence>
<protein>
    <recommendedName>
        <fullName evidence="1">Bacteriophage CI repressor N-terminal domain-containing protein</fullName>
    </recommendedName>
</protein>
<sequence>MTFEKIWERIKNETKINNFTELARVAKTTHQYVSRKKKANDFPIKWAYLVAKKYGLSTEWILTGKGPKRLDQQTTRESYENEFLELVDEWLTELTRKEPRRAEWFRYQFEDSFPGFKEWMKRREAQGQGEGDTNRNVA</sequence>
<accession>A0A915TZW1</accession>
<dbReference type="Gene3D" id="1.10.260.40">
    <property type="entry name" value="lambda repressor-like DNA-binding domains"/>
    <property type="match status" value="1"/>
</dbReference>
<organism evidence="2 3">
    <name type="scientific">Desulfolithobacter dissulfuricans</name>
    <dbReference type="NCBI Taxonomy" id="2795293"/>
    <lineage>
        <taxon>Bacteria</taxon>
        <taxon>Pseudomonadati</taxon>
        <taxon>Thermodesulfobacteriota</taxon>
        <taxon>Desulfobulbia</taxon>
        <taxon>Desulfobulbales</taxon>
        <taxon>Desulfobulbaceae</taxon>
        <taxon>Desulfolithobacter</taxon>
    </lineage>
</organism>
<reference evidence="2" key="1">
    <citation type="submission" date="2020-12" db="EMBL/GenBank/DDBJ databases">
        <title>Desulfobium dissulfuricans gen. nov., sp. nov., a novel mesophilic, sulfate-reducing bacterium isolated from a deep-sea hydrothermal vent.</title>
        <authorList>
            <person name="Hashimoto Y."/>
            <person name="Tame A."/>
            <person name="Sawayama S."/>
            <person name="Miyazaki J."/>
            <person name="Takai K."/>
            <person name="Nakagawa S."/>
        </authorList>
    </citation>
    <scope>NUCLEOTIDE SEQUENCE</scope>
    <source>
        <strain evidence="2">GF1</strain>
    </source>
</reference>
<dbReference type="GO" id="GO:0003677">
    <property type="term" value="F:DNA binding"/>
    <property type="evidence" value="ECO:0007669"/>
    <property type="project" value="InterPro"/>
</dbReference>
<dbReference type="InterPro" id="IPR010982">
    <property type="entry name" value="Lambda_DNA-bd_dom_sf"/>
</dbReference>
<evidence type="ECO:0000313" key="2">
    <source>
        <dbReference type="EMBL" id="BCO08823.1"/>
    </source>
</evidence>
<name>A0A915TZW1_9BACT</name>
<dbReference type="EMBL" id="AP024233">
    <property type="protein sequence ID" value="BCO08823.1"/>
    <property type="molecule type" value="Genomic_DNA"/>
</dbReference>
<dbReference type="Proteomes" id="UP001063350">
    <property type="component" value="Chromosome"/>
</dbReference>
<dbReference type="KEGG" id="ddu:GF1_11990"/>
<keyword evidence="3" id="KW-1185">Reference proteome</keyword>
<dbReference type="Pfam" id="PF07022">
    <property type="entry name" value="Phage_CI_repr"/>
    <property type="match status" value="1"/>
</dbReference>